<dbReference type="OrthoDB" id="26870at2"/>
<dbReference type="InterPro" id="IPR028081">
    <property type="entry name" value="Leu-bd"/>
</dbReference>
<dbReference type="InterPro" id="IPR051010">
    <property type="entry name" value="BCAA_transport"/>
</dbReference>
<protein>
    <submittedName>
        <fullName evidence="5">Amino acid/amide ABC transporter substrate-binding protein (HAAT family)</fullName>
    </submittedName>
</protein>
<evidence type="ECO:0000313" key="6">
    <source>
        <dbReference type="Proteomes" id="UP000295129"/>
    </source>
</evidence>
<dbReference type="Pfam" id="PF13458">
    <property type="entry name" value="Peripla_BP_6"/>
    <property type="match status" value="1"/>
</dbReference>
<dbReference type="InterPro" id="IPR028082">
    <property type="entry name" value="Peripla_BP_I"/>
</dbReference>
<reference evidence="5 6" key="1">
    <citation type="submission" date="2019-03" db="EMBL/GenBank/DDBJ databases">
        <title>Genomic Encyclopedia of Type Strains, Phase IV (KMG-IV): sequencing the most valuable type-strain genomes for metagenomic binning, comparative biology and taxonomic classification.</title>
        <authorList>
            <person name="Goeker M."/>
        </authorList>
    </citation>
    <scope>NUCLEOTIDE SEQUENCE [LARGE SCALE GENOMIC DNA]</scope>
    <source>
        <strain evidence="5 6">DSM 12121</strain>
    </source>
</reference>
<sequence>MNTRRSFLRRSALLTASAASLAFATLAAGPAAAQAGPDKIRIGWAVAKTGPNAPGVATTVLPNYKLWVEEINAAGGIQLKSGKRVPVEVVEYDDRSSSEEAVRAIERLVTQDKVDFILPPWGTGTNLAVGPTFHKHGYPLLAATAVTDRAPDLVKRWPNAFFFLGTGHGYGEALVSYLEQERKAGKIGTKVAMMSVADGFGVDLGGAARKVLAKHGFELVYDKTYPVGTQDLSPMLNEIKGLAPDVFIAFSYPPDTLGITDQAKVIGFNPKVFYTGVGTQFPLYKNKFGANVDGVMSLGGIDADDPAVQAYFRRHKEVTGQEPDRFASPIVWVSLQMLQQAIERVGVDRAAVSKELASGTFDTILGQVKLVDRQWPKLWWVGQWQDGEFRGIAPTDRAGARPAVIPKPAWKP</sequence>
<proteinExistence type="inferred from homology"/>
<dbReference type="SUPFAM" id="SSF53822">
    <property type="entry name" value="Periplasmic binding protein-like I"/>
    <property type="match status" value="1"/>
</dbReference>
<dbReference type="PANTHER" id="PTHR30483">
    <property type="entry name" value="LEUCINE-SPECIFIC-BINDING PROTEIN"/>
    <property type="match status" value="1"/>
</dbReference>
<dbReference type="Gene3D" id="3.40.50.2300">
    <property type="match status" value="2"/>
</dbReference>
<organism evidence="5 6">
    <name type="scientific">Azoarcus indigens</name>
    <dbReference type="NCBI Taxonomy" id="29545"/>
    <lineage>
        <taxon>Bacteria</taxon>
        <taxon>Pseudomonadati</taxon>
        <taxon>Pseudomonadota</taxon>
        <taxon>Betaproteobacteria</taxon>
        <taxon>Rhodocyclales</taxon>
        <taxon>Zoogloeaceae</taxon>
        <taxon>Azoarcus</taxon>
    </lineage>
</organism>
<dbReference type="PANTHER" id="PTHR30483:SF6">
    <property type="entry name" value="PERIPLASMIC BINDING PROTEIN OF ABC TRANSPORTER FOR NATURAL AMINO ACIDS"/>
    <property type="match status" value="1"/>
</dbReference>
<feature type="signal peptide" evidence="3">
    <location>
        <begin position="1"/>
        <end position="27"/>
    </location>
</feature>
<evidence type="ECO:0000259" key="4">
    <source>
        <dbReference type="Pfam" id="PF13458"/>
    </source>
</evidence>
<evidence type="ECO:0000256" key="3">
    <source>
        <dbReference type="SAM" id="SignalP"/>
    </source>
</evidence>
<dbReference type="AlphaFoldDB" id="A0A4R6DLF7"/>
<evidence type="ECO:0000256" key="1">
    <source>
        <dbReference type="ARBA" id="ARBA00010062"/>
    </source>
</evidence>
<name>A0A4R6DLF7_9RHOO</name>
<comment type="similarity">
    <text evidence="1">Belongs to the leucine-binding protein family.</text>
</comment>
<feature type="domain" description="Leucine-binding protein" evidence="4">
    <location>
        <begin position="39"/>
        <end position="387"/>
    </location>
</feature>
<evidence type="ECO:0000256" key="2">
    <source>
        <dbReference type="ARBA" id="ARBA00022729"/>
    </source>
</evidence>
<dbReference type="EMBL" id="SNVV01000029">
    <property type="protein sequence ID" value="TDN45573.1"/>
    <property type="molecule type" value="Genomic_DNA"/>
</dbReference>
<dbReference type="InterPro" id="IPR006311">
    <property type="entry name" value="TAT_signal"/>
</dbReference>
<keyword evidence="6" id="KW-1185">Reference proteome</keyword>
<evidence type="ECO:0000313" key="5">
    <source>
        <dbReference type="EMBL" id="TDN45573.1"/>
    </source>
</evidence>
<gene>
    <name evidence="5" type="ORF">C7389_12926</name>
</gene>
<accession>A0A4R6DLF7</accession>
<dbReference type="PROSITE" id="PS51318">
    <property type="entry name" value="TAT"/>
    <property type="match status" value="1"/>
</dbReference>
<comment type="caution">
    <text evidence="5">The sequence shown here is derived from an EMBL/GenBank/DDBJ whole genome shotgun (WGS) entry which is preliminary data.</text>
</comment>
<dbReference type="RefSeq" id="WP_133594848.1">
    <property type="nucleotide sequence ID" value="NZ_SNVV01000029.1"/>
</dbReference>
<feature type="chain" id="PRO_5020781304" evidence="3">
    <location>
        <begin position="28"/>
        <end position="412"/>
    </location>
</feature>
<dbReference type="Proteomes" id="UP000295129">
    <property type="component" value="Unassembled WGS sequence"/>
</dbReference>
<dbReference type="CDD" id="cd06338">
    <property type="entry name" value="PBP1_ABC_ligand_binding-like"/>
    <property type="match status" value="1"/>
</dbReference>
<keyword evidence="2 3" id="KW-0732">Signal</keyword>